<dbReference type="GO" id="GO:0034220">
    <property type="term" value="P:monoatomic ion transmembrane transport"/>
    <property type="evidence" value="ECO:0007669"/>
    <property type="project" value="UniProtKB-KW"/>
</dbReference>
<keyword evidence="11" id="KW-0928">Hypersensitive response elicitation</keyword>
<dbReference type="Pfam" id="PF04877">
    <property type="entry name" value="Harpin"/>
    <property type="match status" value="1"/>
</dbReference>
<proteinExistence type="inferred from homology"/>
<keyword evidence="8" id="KW-0964">Secreted</keyword>
<feature type="region of interest" description="Disordered" evidence="16">
    <location>
        <begin position="295"/>
        <end position="324"/>
    </location>
</feature>
<evidence type="ECO:0000256" key="8">
    <source>
        <dbReference type="ARBA" id="ARBA00022525"/>
    </source>
</evidence>
<comment type="similarity">
    <text evidence="3">Belongs to the harpin HrpZ family.</text>
</comment>
<keyword evidence="14" id="KW-0472">Membrane</keyword>
<comment type="subcellular location">
    <subcellularLocation>
        <location evidence="1">Host cell membrane</location>
    </subcellularLocation>
    <subcellularLocation>
        <location evidence="2">Secreted</location>
    </subcellularLocation>
</comment>
<organism evidence="17 18">
    <name type="scientific">Pseudomonas syringae pv. ribicola</name>
    <dbReference type="NCBI Taxonomy" id="55398"/>
    <lineage>
        <taxon>Bacteria</taxon>
        <taxon>Pseudomonadati</taxon>
        <taxon>Pseudomonadota</taxon>
        <taxon>Gammaproteobacteria</taxon>
        <taxon>Pseudomonadales</taxon>
        <taxon>Pseudomonadaceae</taxon>
        <taxon>Pseudomonas</taxon>
    </lineage>
</organism>
<evidence type="ECO:0000256" key="9">
    <source>
        <dbReference type="ARBA" id="ARBA00022737"/>
    </source>
</evidence>
<dbReference type="NCBIfam" id="NF045569">
    <property type="entry name" value="T3SSHrpZ"/>
    <property type="match status" value="1"/>
</dbReference>
<keyword evidence="10" id="KW-1043">Host membrane</keyword>
<dbReference type="GO" id="GO:0005576">
    <property type="term" value="C:extracellular region"/>
    <property type="evidence" value="ECO:0007669"/>
    <property type="project" value="UniProtKB-SubCell"/>
</dbReference>
<evidence type="ECO:0000256" key="15">
    <source>
        <dbReference type="ARBA" id="ARBA00023303"/>
    </source>
</evidence>
<dbReference type="EMBL" id="RBNR01000111">
    <property type="protein sequence ID" value="RML45020.1"/>
    <property type="molecule type" value="Genomic_DNA"/>
</dbReference>
<evidence type="ECO:0000256" key="16">
    <source>
        <dbReference type="SAM" id="MobiDB-lite"/>
    </source>
</evidence>
<gene>
    <name evidence="17" type="ORF">ALQ95_05312</name>
</gene>
<keyword evidence="6" id="KW-0813">Transport</keyword>
<accession>A0A3M2W0L1</accession>
<evidence type="ECO:0000256" key="5">
    <source>
        <dbReference type="ARBA" id="ARBA00018764"/>
    </source>
</evidence>
<evidence type="ECO:0000313" key="18">
    <source>
        <dbReference type="Proteomes" id="UP000280292"/>
    </source>
</evidence>
<keyword evidence="15" id="KW-0407">Ion channel</keyword>
<dbReference type="Proteomes" id="UP000280292">
    <property type="component" value="Unassembled WGS sequence"/>
</dbReference>
<evidence type="ECO:0000256" key="10">
    <source>
        <dbReference type="ARBA" id="ARBA00022870"/>
    </source>
</evidence>
<evidence type="ECO:0000256" key="13">
    <source>
        <dbReference type="ARBA" id="ARBA00023065"/>
    </source>
</evidence>
<evidence type="ECO:0000256" key="1">
    <source>
        <dbReference type="ARBA" id="ARBA00004165"/>
    </source>
</evidence>
<evidence type="ECO:0000256" key="14">
    <source>
        <dbReference type="ARBA" id="ARBA00023136"/>
    </source>
</evidence>
<keyword evidence="12" id="KW-0843">Virulence</keyword>
<keyword evidence="9" id="KW-0677">Repeat</keyword>
<keyword evidence="7" id="KW-1032">Host cell membrane</keyword>
<evidence type="ECO:0000256" key="7">
    <source>
        <dbReference type="ARBA" id="ARBA00022511"/>
    </source>
</evidence>
<evidence type="ECO:0000313" key="17">
    <source>
        <dbReference type="EMBL" id="RML45020.1"/>
    </source>
</evidence>
<dbReference type="InterPro" id="IPR006961">
    <property type="entry name" value="HrpN/Z"/>
</dbReference>
<sequence length="383" mass="38060">MPPHQRGPLPWDGRFMQALNSISSLQTSASLFPVSLNSDVSANTSTSSEELKAVIDQLVQALTQSGQLDETSPLGKMLAKAMAADGKSANSIDDITASLDKLIHEKLGDNFGASAGIGAGGGGGGGGGAGSGSGVGGGLSSDAGAGQSDLMSQVLNGLGKAVLDDLLTPSGEGGTTFSSDDMPTLEKVAQFMDDNKAQFPTRDGGSWMNELKEDNGLDAQETAQFRSALDVIGQQLGQQQGDASGVTSGGGLGSPVSDTSLGNPAIDANTGPAANGSVDVGQLIGQLIDRGLQSVSSGGGLGTPVDNSTQPTGGTPAANPTGNVSNQDLGQLLSGLLQRGLEATLQDAGNTGADLQSSAAQVAAQLINALLQGTNNQTNQAVA</sequence>
<dbReference type="InterPro" id="IPR054634">
    <property type="entry name" value="T3SS_HrpZ"/>
</dbReference>
<name>A0A3M2W0L1_PSESI</name>
<protein>
    <recommendedName>
        <fullName evidence="5">Harpin HrpZ</fullName>
    </recommendedName>
</protein>
<evidence type="ECO:0000256" key="4">
    <source>
        <dbReference type="ARBA" id="ARBA00011397"/>
    </source>
</evidence>
<dbReference type="GO" id="GO:0052040">
    <property type="term" value="P:symbiont-mediated perturbation of host programmed cell death"/>
    <property type="evidence" value="ECO:0007669"/>
    <property type="project" value="UniProtKB-KW"/>
</dbReference>
<comment type="caution">
    <text evidence="17">The sequence shown here is derived from an EMBL/GenBank/DDBJ whole genome shotgun (WGS) entry which is preliminary data.</text>
</comment>
<dbReference type="GO" id="GO:0020002">
    <property type="term" value="C:host cell plasma membrane"/>
    <property type="evidence" value="ECO:0007669"/>
    <property type="project" value="UniProtKB-SubCell"/>
</dbReference>
<comment type="subunit">
    <text evidence="4">Homomultimeric.</text>
</comment>
<feature type="region of interest" description="Disordered" evidence="16">
    <location>
        <begin position="236"/>
        <end position="273"/>
    </location>
</feature>
<evidence type="ECO:0000256" key="2">
    <source>
        <dbReference type="ARBA" id="ARBA00004613"/>
    </source>
</evidence>
<feature type="compositionally biased region" description="Polar residues" evidence="16">
    <location>
        <begin position="236"/>
        <end position="246"/>
    </location>
</feature>
<reference evidence="17 18" key="1">
    <citation type="submission" date="2018-08" db="EMBL/GenBank/DDBJ databases">
        <title>Recombination of ecologically and evolutionarily significant loci maintains genetic cohesion in the Pseudomonas syringae species complex.</title>
        <authorList>
            <person name="Dillon M."/>
            <person name="Thakur S."/>
            <person name="Almeida R.N.D."/>
            <person name="Weir B.S."/>
            <person name="Guttman D.S."/>
        </authorList>
    </citation>
    <scope>NUCLEOTIDE SEQUENCE [LARGE SCALE GENOMIC DNA]</scope>
    <source>
        <strain evidence="17 18">ICMP 3883</strain>
    </source>
</reference>
<evidence type="ECO:0000256" key="6">
    <source>
        <dbReference type="ARBA" id="ARBA00022448"/>
    </source>
</evidence>
<evidence type="ECO:0000256" key="12">
    <source>
        <dbReference type="ARBA" id="ARBA00023026"/>
    </source>
</evidence>
<evidence type="ECO:0000256" key="3">
    <source>
        <dbReference type="ARBA" id="ARBA00009821"/>
    </source>
</evidence>
<evidence type="ECO:0000256" key="11">
    <source>
        <dbReference type="ARBA" id="ARBA00022978"/>
    </source>
</evidence>
<feature type="compositionally biased region" description="Polar residues" evidence="16">
    <location>
        <begin position="305"/>
        <end position="324"/>
    </location>
</feature>
<keyword evidence="13" id="KW-0406">Ion transport</keyword>
<dbReference type="AlphaFoldDB" id="A0A3M2W0L1"/>